<evidence type="ECO:0000313" key="7">
    <source>
        <dbReference type="EMBL" id="QDU09802.1"/>
    </source>
</evidence>
<gene>
    <name evidence="7" type="ORF">V202x_31990</name>
</gene>
<dbReference type="PANTHER" id="PTHR21659:SF42">
    <property type="entry name" value="UPF0057 MEMBRANE PROTEIN ZK632.10-RELATED"/>
    <property type="match status" value="1"/>
</dbReference>
<evidence type="ECO:0000313" key="8">
    <source>
        <dbReference type="Proteomes" id="UP000318384"/>
    </source>
</evidence>
<keyword evidence="5 6" id="KW-0472">Membrane</keyword>
<evidence type="ECO:0000256" key="3">
    <source>
        <dbReference type="ARBA" id="ARBA00022692"/>
    </source>
</evidence>
<comment type="similarity">
    <text evidence="2">Belongs to the UPF0057 (PMP3) family.</text>
</comment>
<comment type="subcellular location">
    <subcellularLocation>
        <location evidence="1">Membrane</location>
    </subcellularLocation>
</comment>
<dbReference type="PROSITE" id="PS01309">
    <property type="entry name" value="UPF0057"/>
    <property type="match status" value="1"/>
</dbReference>
<reference evidence="7 8" key="1">
    <citation type="submission" date="2019-03" db="EMBL/GenBank/DDBJ databases">
        <title>Deep-cultivation of Planctomycetes and their phenomic and genomic characterization uncovers novel biology.</title>
        <authorList>
            <person name="Wiegand S."/>
            <person name="Jogler M."/>
            <person name="Boedeker C."/>
            <person name="Pinto D."/>
            <person name="Vollmers J."/>
            <person name="Rivas-Marin E."/>
            <person name="Kohn T."/>
            <person name="Peeters S.H."/>
            <person name="Heuer A."/>
            <person name="Rast P."/>
            <person name="Oberbeckmann S."/>
            <person name="Bunk B."/>
            <person name="Jeske O."/>
            <person name="Meyerdierks A."/>
            <person name="Storesund J.E."/>
            <person name="Kallscheuer N."/>
            <person name="Luecker S."/>
            <person name="Lage O.M."/>
            <person name="Pohl T."/>
            <person name="Merkel B.J."/>
            <person name="Hornburger P."/>
            <person name="Mueller R.-W."/>
            <person name="Bruemmer F."/>
            <person name="Labrenz M."/>
            <person name="Spormann A.M."/>
            <person name="Op den Camp H."/>
            <person name="Overmann J."/>
            <person name="Amann R."/>
            <person name="Jetten M.S.M."/>
            <person name="Mascher T."/>
            <person name="Medema M.H."/>
            <person name="Devos D.P."/>
            <person name="Kaster A.-K."/>
            <person name="Ovreas L."/>
            <person name="Rohde M."/>
            <person name="Galperin M.Y."/>
            <person name="Jogler C."/>
        </authorList>
    </citation>
    <scope>NUCLEOTIDE SEQUENCE [LARGE SCALE GENOMIC DNA]</scope>
    <source>
        <strain evidence="7 8">V202</strain>
    </source>
</reference>
<evidence type="ECO:0000256" key="6">
    <source>
        <dbReference type="SAM" id="Phobius"/>
    </source>
</evidence>
<evidence type="ECO:0000256" key="2">
    <source>
        <dbReference type="ARBA" id="ARBA00009530"/>
    </source>
</evidence>
<dbReference type="RefSeq" id="WP_145176601.1">
    <property type="nucleotide sequence ID" value="NZ_CP037422.1"/>
</dbReference>
<dbReference type="PANTHER" id="PTHR21659">
    <property type="entry name" value="HYDROPHOBIC PROTEIN RCI2 LOW TEMPERATURE AND SALT RESPONSIVE PROTEIN LTI6 -RELATED"/>
    <property type="match status" value="1"/>
</dbReference>
<evidence type="ECO:0000256" key="5">
    <source>
        <dbReference type="ARBA" id="ARBA00023136"/>
    </source>
</evidence>
<sequence>MPSSQPSSTVADILRIILAIILPPVGVLLQVGLGMHFWLNILLTLCGYVPGLVHAVWVIAKK</sequence>
<name>A0A517WX80_9PLAN</name>
<accession>A0A517WX80</accession>
<dbReference type="EMBL" id="CP037422">
    <property type="protein sequence ID" value="QDU09802.1"/>
    <property type="molecule type" value="Genomic_DNA"/>
</dbReference>
<evidence type="ECO:0000256" key="1">
    <source>
        <dbReference type="ARBA" id="ARBA00004370"/>
    </source>
</evidence>
<evidence type="ECO:0000256" key="4">
    <source>
        <dbReference type="ARBA" id="ARBA00022989"/>
    </source>
</evidence>
<feature type="transmembrane region" description="Helical" evidence="6">
    <location>
        <begin position="37"/>
        <end position="60"/>
    </location>
</feature>
<dbReference type="Pfam" id="PF01679">
    <property type="entry name" value="Pmp3"/>
    <property type="match status" value="1"/>
</dbReference>
<dbReference type="InterPro" id="IPR000612">
    <property type="entry name" value="PMP3"/>
</dbReference>
<keyword evidence="4 6" id="KW-1133">Transmembrane helix</keyword>
<feature type="transmembrane region" description="Helical" evidence="6">
    <location>
        <begin position="12"/>
        <end position="31"/>
    </location>
</feature>
<dbReference type="AlphaFoldDB" id="A0A517WX80"/>
<protein>
    <submittedName>
        <fullName evidence="7">Proteolipid membrane potential modulator</fullName>
    </submittedName>
</protein>
<dbReference type="GO" id="GO:0016020">
    <property type="term" value="C:membrane"/>
    <property type="evidence" value="ECO:0007669"/>
    <property type="project" value="UniProtKB-SubCell"/>
</dbReference>
<keyword evidence="8" id="KW-1185">Reference proteome</keyword>
<proteinExistence type="inferred from homology"/>
<keyword evidence="3 6" id="KW-0812">Transmembrane</keyword>
<organism evidence="7 8">
    <name type="scientific">Gimesia aquarii</name>
    <dbReference type="NCBI Taxonomy" id="2527964"/>
    <lineage>
        <taxon>Bacteria</taxon>
        <taxon>Pseudomonadati</taxon>
        <taxon>Planctomycetota</taxon>
        <taxon>Planctomycetia</taxon>
        <taxon>Planctomycetales</taxon>
        <taxon>Planctomycetaceae</taxon>
        <taxon>Gimesia</taxon>
    </lineage>
</organism>
<dbReference type="Proteomes" id="UP000318384">
    <property type="component" value="Chromosome"/>
</dbReference>